<evidence type="ECO:0000259" key="2">
    <source>
        <dbReference type="Pfam" id="PF08044"/>
    </source>
</evidence>
<accession>A0ABW3YIZ4</accession>
<feature type="domain" description="DUF1707" evidence="2">
    <location>
        <begin position="11"/>
        <end position="63"/>
    </location>
</feature>
<evidence type="ECO:0000313" key="3">
    <source>
        <dbReference type="EMBL" id="MFD1324477.1"/>
    </source>
</evidence>
<dbReference type="EMBL" id="JBHTMP010000049">
    <property type="protein sequence ID" value="MFD1324477.1"/>
    <property type="molecule type" value="Genomic_DNA"/>
</dbReference>
<dbReference type="PANTHER" id="PTHR40763:SF5">
    <property type="entry name" value="MEMBRANE PROTEIN"/>
    <property type="match status" value="1"/>
</dbReference>
<dbReference type="Pfam" id="PF08044">
    <property type="entry name" value="DUF1707"/>
    <property type="match status" value="1"/>
</dbReference>
<gene>
    <name evidence="3" type="ORF">ACFQ4H_25640</name>
</gene>
<evidence type="ECO:0000256" key="1">
    <source>
        <dbReference type="SAM" id="Phobius"/>
    </source>
</evidence>
<feature type="transmembrane region" description="Helical" evidence="1">
    <location>
        <begin position="81"/>
        <end position="102"/>
    </location>
</feature>
<name>A0ABW3YIZ4_9ACTN</name>
<keyword evidence="1" id="KW-0812">Transmembrane</keyword>
<reference evidence="4" key="1">
    <citation type="journal article" date="2019" name="Int. J. Syst. Evol. Microbiol.">
        <title>The Global Catalogue of Microorganisms (GCM) 10K type strain sequencing project: providing services to taxonomists for standard genome sequencing and annotation.</title>
        <authorList>
            <consortium name="The Broad Institute Genomics Platform"/>
            <consortium name="The Broad Institute Genome Sequencing Center for Infectious Disease"/>
            <person name="Wu L."/>
            <person name="Ma J."/>
        </authorList>
    </citation>
    <scope>NUCLEOTIDE SEQUENCE [LARGE SCALE GENOMIC DNA]</scope>
    <source>
        <strain evidence="4">JCM 31037</strain>
    </source>
</reference>
<organism evidence="3 4">
    <name type="scientific">Micromonospora sonneratiae</name>
    <dbReference type="NCBI Taxonomy" id="1184706"/>
    <lineage>
        <taxon>Bacteria</taxon>
        <taxon>Bacillati</taxon>
        <taxon>Actinomycetota</taxon>
        <taxon>Actinomycetes</taxon>
        <taxon>Micromonosporales</taxon>
        <taxon>Micromonosporaceae</taxon>
        <taxon>Micromonospora</taxon>
    </lineage>
</organism>
<keyword evidence="1" id="KW-0472">Membrane</keyword>
<keyword evidence="4" id="KW-1185">Reference proteome</keyword>
<keyword evidence="1" id="KW-1133">Transmembrane helix</keyword>
<dbReference type="InterPro" id="IPR012551">
    <property type="entry name" value="DUF1707_SHOCT-like"/>
</dbReference>
<proteinExistence type="predicted"/>
<dbReference type="Proteomes" id="UP001597260">
    <property type="component" value="Unassembled WGS sequence"/>
</dbReference>
<dbReference type="RefSeq" id="WP_377575181.1">
    <property type="nucleotide sequence ID" value="NZ_JBHTMP010000049.1"/>
</dbReference>
<comment type="caution">
    <text evidence="3">The sequence shown here is derived from an EMBL/GenBank/DDBJ whole genome shotgun (WGS) entry which is preliminary data.</text>
</comment>
<sequence>MRTLSIVDVQMRASDDDRQRAIADLQRHTEVGRLSLDEFSDRVGAVYSARTLAELAAVSRDLPTTPAPVGADSGPRDRRDLLVVFAVAAVTLVVLGIVLAVAR</sequence>
<protein>
    <submittedName>
        <fullName evidence="3">DUF1707 domain-containing protein</fullName>
    </submittedName>
</protein>
<evidence type="ECO:0000313" key="4">
    <source>
        <dbReference type="Proteomes" id="UP001597260"/>
    </source>
</evidence>
<dbReference type="PANTHER" id="PTHR40763">
    <property type="entry name" value="MEMBRANE PROTEIN-RELATED"/>
    <property type="match status" value="1"/>
</dbReference>